<keyword evidence="2" id="KW-1185">Reference proteome</keyword>
<protein>
    <submittedName>
        <fullName evidence="1">Uncharacterized protein</fullName>
    </submittedName>
</protein>
<evidence type="ECO:0000313" key="1">
    <source>
        <dbReference type="EMBL" id="KAJ0095115.1"/>
    </source>
</evidence>
<gene>
    <name evidence="1" type="ORF">Patl1_16520</name>
</gene>
<dbReference type="EMBL" id="CM047902">
    <property type="protein sequence ID" value="KAJ0095115.1"/>
    <property type="molecule type" value="Genomic_DNA"/>
</dbReference>
<sequence>MKTLTSKFLVSRTLELQLQMASSSSNTNITSPSFLPLRRRLNHCPIFSSPSYLRPRTRNSKLVRLSASLAHVSWLSPHQSDSNDYNGWAIVESPPPQNDNKKIGLSTVVIRVAVGSSFGLLLAIISYFSLSRAAGFKFQFGSPLNVSNEILKLNETKSDESKTVDSRETDGYTIASPGPESVPDDTGKTVASGSVDRLERVIVSVAVDSTQQEALSVLKKLKIIEDNVKADVLCTRREYARWLIRTNSLLERSPKHRIVPSVSLSGSVVAAFDDVDVEDPDFESIQALAEAGVVPSKLFGKNYGSDHSEGQGSVHFSPERFISRQDLINWKAQVQYEFKPDVLEQFLKPDLFTVQISTKVGYMDVKEISSDASLELFLDLLAGDKSIVRKVFGILLFSSLCFCSEIKVALIIYSSELGPRRKSKRFQPNKPSTKAQAAVALTSGRMAEAVYTELSRLEAERLSREVEMEEIRSELLDRGDIQRCWDEKFSEERTRGFEVEKLYLSARADLEQELNVQEKYDAETLKEKAAMDCQRQLLLNLKEEVDEMTVKLASERATYVEEKCQLQNMLGELLTKQEGLLDTKSILEAEKEALRILRSWVEDEARKSQARAKVLEEVGRRWRWNSHA</sequence>
<name>A0ACC1B812_9ROSI</name>
<accession>A0ACC1B812</accession>
<evidence type="ECO:0000313" key="2">
    <source>
        <dbReference type="Proteomes" id="UP001164250"/>
    </source>
</evidence>
<organism evidence="1 2">
    <name type="scientific">Pistacia atlantica</name>
    <dbReference type="NCBI Taxonomy" id="434234"/>
    <lineage>
        <taxon>Eukaryota</taxon>
        <taxon>Viridiplantae</taxon>
        <taxon>Streptophyta</taxon>
        <taxon>Embryophyta</taxon>
        <taxon>Tracheophyta</taxon>
        <taxon>Spermatophyta</taxon>
        <taxon>Magnoliopsida</taxon>
        <taxon>eudicotyledons</taxon>
        <taxon>Gunneridae</taxon>
        <taxon>Pentapetalae</taxon>
        <taxon>rosids</taxon>
        <taxon>malvids</taxon>
        <taxon>Sapindales</taxon>
        <taxon>Anacardiaceae</taxon>
        <taxon>Pistacia</taxon>
    </lineage>
</organism>
<reference evidence="2" key="1">
    <citation type="journal article" date="2023" name="G3 (Bethesda)">
        <title>Genome assembly and association tests identify interacting loci associated with vigor, precocity, and sex in interspecific pistachio rootstocks.</title>
        <authorList>
            <person name="Palmer W."/>
            <person name="Jacygrad E."/>
            <person name="Sagayaradj S."/>
            <person name="Cavanaugh K."/>
            <person name="Han R."/>
            <person name="Bertier L."/>
            <person name="Beede B."/>
            <person name="Kafkas S."/>
            <person name="Golino D."/>
            <person name="Preece J."/>
            <person name="Michelmore R."/>
        </authorList>
    </citation>
    <scope>NUCLEOTIDE SEQUENCE [LARGE SCALE GENOMIC DNA]</scope>
</reference>
<proteinExistence type="predicted"/>
<dbReference type="Proteomes" id="UP001164250">
    <property type="component" value="Chromosome 6"/>
</dbReference>
<comment type="caution">
    <text evidence="1">The sequence shown here is derived from an EMBL/GenBank/DDBJ whole genome shotgun (WGS) entry which is preliminary data.</text>
</comment>